<reference evidence="2" key="1">
    <citation type="submission" date="2022-02" db="EMBL/GenBank/DDBJ databases">
        <title>Fredinandcohnia quinoae sp. nov. isolated from Chenopodium quinoa seeds.</title>
        <authorList>
            <person name="Saati-Santamaria Z."/>
            <person name="Flores-Felix J.D."/>
            <person name="Igual J.M."/>
            <person name="Velazquez E."/>
            <person name="Garcia-Fraile P."/>
            <person name="Martinez-Molina E."/>
        </authorList>
    </citation>
    <scope>NUCLEOTIDE SEQUENCE</scope>
    <source>
        <strain evidence="2">SECRCQ15</strain>
    </source>
</reference>
<evidence type="ECO:0000313" key="3">
    <source>
        <dbReference type="Proteomes" id="UP001431131"/>
    </source>
</evidence>
<dbReference type="Proteomes" id="UP001431131">
    <property type="component" value="Unassembled WGS sequence"/>
</dbReference>
<feature type="compositionally biased region" description="Polar residues" evidence="1">
    <location>
        <begin position="23"/>
        <end position="33"/>
    </location>
</feature>
<protein>
    <recommendedName>
        <fullName evidence="4">RNA polymerase subunit sigma</fullName>
    </recommendedName>
</protein>
<name>A0AAW5E0V6_9BACI</name>
<evidence type="ECO:0000313" key="2">
    <source>
        <dbReference type="EMBL" id="MCH1623757.1"/>
    </source>
</evidence>
<keyword evidence="3" id="KW-1185">Reference proteome</keyword>
<dbReference type="AlphaFoldDB" id="A0AAW5E0V6"/>
<feature type="compositionally biased region" description="Basic and acidic residues" evidence="1">
    <location>
        <begin position="79"/>
        <end position="92"/>
    </location>
</feature>
<dbReference type="RefSeq" id="WP_240251727.1">
    <property type="nucleotide sequence ID" value="NZ_JAKTTI010000001.1"/>
</dbReference>
<dbReference type="EMBL" id="JAKTTI010000001">
    <property type="protein sequence ID" value="MCH1623757.1"/>
    <property type="molecule type" value="Genomic_DNA"/>
</dbReference>
<evidence type="ECO:0000256" key="1">
    <source>
        <dbReference type="SAM" id="MobiDB-lite"/>
    </source>
</evidence>
<feature type="region of interest" description="Disordered" evidence="1">
    <location>
        <begin position="19"/>
        <end position="102"/>
    </location>
</feature>
<evidence type="ECO:0008006" key="4">
    <source>
        <dbReference type="Google" id="ProtNLM"/>
    </source>
</evidence>
<gene>
    <name evidence="2" type="ORF">MJG50_00345</name>
</gene>
<organism evidence="2 3">
    <name type="scientific">Fredinandcohnia quinoae</name>
    <dbReference type="NCBI Taxonomy" id="2918902"/>
    <lineage>
        <taxon>Bacteria</taxon>
        <taxon>Bacillati</taxon>
        <taxon>Bacillota</taxon>
        <taxon>Bacilli</taxon>
        <taxon>Bacillales</taxon>
        <taxon>Bacillaceae</taxon>
        <taxon>Fredinandcohnia</taxon>
    </lineage>
</organism>
<sequence length="102" mass="11774">MSLKLIELQVALPRTQDAGKLSEQLSSRGQQMQDHLAVSIQKKDEKNRKQVNKNNQSEDVNMKKEDSSNSASKRKRQQKNNENEEEQREHHPFKGNFVDISG</sequence>
<proteinExistence type="predicted"/>
<accession>A0AAW5E0V6</accession>
<comment type="caution">
    <text evidence="2">The sequence shown here is derived from an EMBL/GenBank/DDBJ whole genome shotgun (WGS) entry which is preliminary data.</text>
</comment>